<proteinExistence type="predicted"/>
<evidence type="ECO:0000256" key="1">
    <source>
        <dbReference type="SAM" id="Phobius"/>
    </source>
</evidence>
<name>X0VPA0_9ZZZZ</name>
<organism evidence="2">
    <name type="scientific">marine sediment metagenome</name>
    <dbReference type="NCBI Taxonomy" id="412755"/>
    <lineage>
        <taxon>unclassified sequences</taxon>
        <taxon>metagenomes</taxon>
        <taxon>ecological metagenomes</taxon>
    </lineage>
</organism>
<evidence type="ECO:0000313" key="2">
    <source>
        <dbReference type="EMBL" id="GAG02396.1"/>
    </source>
</evidence>
<dbReference type="EMBL" id="BARS01027918">
    <property type="protein sequence ID" value="GAG02396.1"/>
    <property type="molecule type" value="Genomic_DNA"/>
</dbReference>
<sequence length="43" mass="5204">MRRFIEQLVELLDLKGWLMRNWMLAFVGLLALILFLKDILENQ</sequence>
<protein>
    <submittedName>
        <fullName evidence="2">Uncharacterized protein</fullName>
    </submittedName>
</protein>
<accession>X0VPA0</accession>
<keyword evidence="1" id="KW-0472">Membrane</keyword>
<dbReference type="AlphaFoldDB" id="X0VPA0"/>
<gene>
    <name evidence="2" type="ORF">S01H1_43808</name>
</gene>
<reference evidence="2" key="1">
    <citation type="journal article" date="2014" name="Front. Microbiol.">
        <title>High frequency of phylogenetically diverse reductive dehalogenase-homologous genes in deep subseafloor sedimentary metagenomes.</title>
        <authorList>
            <person name="Kawai M."/>
            <person name="Futagami T."/>
            <person name="Toyoda A."/>
            <person name="Takaki Y."/>
            <person name="Nishi S."/>
            <person name="Hori S."/>
            <person name="Arai W."/>
            <person name="Tsubouchi T."/>
            <person name="Morono Y."/>
            <person name="Uchiyama I."/>
            <person name="Ito T."/>
            <person name="Fujiyama A."/>
            <person name="Inagaki F."/>
            <person name="Takami H."/>
        </authorList>
    </citation>
    <scope>NUCLEOTIDE SEQUENCE</scope>
    <source>
        <strain evidence="2">Expedition CK06-06</strain>
    </source>
</reference>
<feature type="transmembrane region" description="Helical" evidence="1">
    <location>
        <begin position="21"/>
        <end position="40"/>
    </location>
</feature>
<keyword evidence="1" id="KW-0812">Transmembrane</keyword>
<keyword evidence="1" id="KW-1133">Transmembrane helix</keyword>
<comment type="caution">
    <text evidence="2">The sequence shown here is derived from an EMBL/GenBank/DDBJ whole genome shotgun (WGS) entry which is preliminary data.</text>
</comment>